<dbReference type="Proteomes" id="UP000186513">
    <property type="component" value="Unassembled WGS sequence"/>
</dbReference>
<dbReference type="GO" id="GO:0003746">
    <property type="term" value="F:translation elongation factor activity"/>
    <property type="evidence" value="ECO:0007669"/>
    <property type="project" value="UniProtKB-KW"/>
</dbReference>
<sequence>MLKQPKITLSSLDLTRLEAMLAALPQQGFPGRNALEAELARADVLEPADMPPDVVTMNSTVHFAVGQGEETFAKTLVYPKDAQGEAGHLSILAPVGAALLGLRVGDEIDWPTPAGKPLRVKLLAVDYQPERAGELHR</sequence>
<evidence type="ECO:0000313" key="4">
    <source>
        <dbReference type="Proteomes" id="UP000186513"/>
    </source>
</evidence>
<feature type="domain" description="Transcription elongation factor GreA/GreB C-terminal" evidence="1">
    <location>
        <begin position="51"/>
        <end position="127"/>
    </location>
</feature>
<reference evidence="3 4" key="1">
    <citation type="submission" date="2016-11" db="EMBL/GenBank/DDBJ databases">
        <authorList>
            <person name="Jaros S."/>
            <person name="Januszkiewicz K."/>
            <person name="Wedrychowicz H."/>
        </authorList>
    </citation>
    <scope>NUCLEOTIDE SEQUENCE [LARGE SCALE GENOMIC DNA]</scope>
    <source>
        <strain evidence="3 4">DSM 18899</strain>
    </source>
</reference>
<dbReference type="PANTHER" id="PTHR30437:SF5">
    <property type="entry name" value="REGULATOR OF NUCLEOSIDE DIPHOSPHATE KINASE"/>
    <property type="match status" value="1"/>
</dbReference>
<dbReference type="RefSeq" id="WP_072426998.1">
    <property type="nucleotide sequence ID" value="NZ_FPKR01000002.1"/>
</dbReference>
<dbReference type="InterPro" id="IPR023459">
    <property type="entry name" value="Tscrpt_elong_fac_GreA/B_fam"/>
</dbReference>
<dbReference type="Pfam" id="PF14760">
    <property type="entry name" value="Rnk_N"/>
    <property type="match status" value="1"/>
</dbReference>
<dbReference type="NCBIfam" id="NF004396">
    <property type="entry name" value="PRK05753.1"/>
    <property type="match status" value="1"/>
</dbReference>
<evidence type="ECO:0000259" key="1">
    <source>
        <dbReference type="Pfam" id="PF01272"/>
    </source>
</evidence>
<dbReference type="Gene3D" id="3.10.50.30">
    <property type="entry name" value="Transcription elongation factor, GreA/GreB, C-terminal domain"/>
    <property type="match status" value="1"/>
</dbReference>
<dbReference type="STRING" id="1121279.SAMN02745887_00446"/>
<dbReference type="GO" id="GO:0006354">
    <property type="term" value="P:DNA-templated transcription elongation"/>
    <property type="evidence" value="ECO:0007669"/>
    <property type="project" value="TreeGrafter"/>
</dbReference>
<evidence type="ECO:0000313" key="3">
    <source>
        <dbReference type="EMBL" id="SFZ71746.1"/>
    </source>
</evidence>
<keyword evidence="3" id="KW-0251">Elongation factor</keyword>
<dbReference type="AlphaFoldDB" id="A0A1K2H737"/>
<protein>
    <submittedName>
        <fullName evidence="3">GreA/GreB family elongation factor</fullName>
    </submittedName>
</protein>
<evidence type="ECO:0000259" key="2">
    <source>
        <dbReference type="Pfam" id="PF14760"/>
    </source>
</evidence>
<dbReference type="Pfam" id="PF01272">
    <property type="entry name" value="GreA_GreB"/>
    <property type="match status" value="1"/>
</dbReference>
<name>A0A1K2H737_9NEIS</name>
<accession>A0A1K2H737</accession>
<keyword evidence="4" id="KW-1185">Reference proteome</keyword>
<dbReference type="PANTHER" id="PTHR30437">
    <property type="entry name" value="TRANSCRIPTION ELONGATION FACTOR GREA"/>
    <property type="match status" value="1"/>
</dbReference>
<dbReference type="FunFam" id="3.10.50.30:FF:000002">
    <property type="entry name" value="Regulator of nucleoside diphosphate kinase"/>
    <property type="match status" value="1"/>
</dbReference>
<dbReference type="GO" id="GO:0070063">
    <property type="term" value="F:RNA polymerase binding"/>
    <property type="evidence" value="ECO:0007669"/>
    <property type="project" value="InterPro"/>
</dbReference>
<proteinExistence type="predicted"/>
<dbReference type="Gene3D" id="1.10.286.20">
    <property type="match status" value="1"/>
</dbReference>
<dbReference type="InterPro" id="IPR001437">
    <property type="entry name" value="Tscrpt_elong_fac_GreA/B_C"/>
</dbReference>
<dbReference type="EMBL" id="FPKR01000002">
    <property type="protein sequence ID" value="SFZ71746.1"/>
    <property type="molecule type" value="Genomic_DNA"/>
</dbReference>
<keyword evidence="3" id="KW-0648">Protein biosynthesis</keyword>
<dbReference type="InterPro" id="IPR029462">
    <property type="entry name" value="Rnk_N"/>
</dbReference>
<organism evidence="3 4">
    <name type="scientific">Chitinimonas taiwanensis DSM 18899</name>
    <dbReference type="NCBI Taxonomy" id="1121279"/>
    <lineage>
        <taxon>Bacteria</taxon>
        <taxon>Pseudomonadati</taxon>
        <taxon>Pseudomonadota</taxon>
        <taxon>Betaproteobacteria</taxon>
        <taxon>Neisseriales</taxon>
        <taxon>Chitinibacteraceae</taxon>
        <taxon>Chitinimonas</taxon>
    </lineage>
</organism>
<dbReference type="GO" id="GO:0003677">
    <property type="term" value="F:DNA binding"/>
    <property type="evidence" value="ECO:0007669"/>
    <property type="project" value="InterPro"/>
</dbReference>
<gene>
    <name evidence="3" type="ORF">SAMN02745887_00446</name>
</gene>
<dbReference type="SUPFAM" id="SSF54534">
    <property type="entry name" value="FKBP-like"/>
    <property type="match status" value="1"/>
</dbReference>
<dbReference type="GO" id="GO:0032784">
    <property type="term" value="P:regulation of DNA-templated transcription elongation"/>
    <property type="evidence" value="ECO:0007669"/>
    <property type="project" value="InterPro"/>
</dbReference>
<feature type="domain" description="Regulator of nucleoside diphosphate kinase N-terminal" evidence="2">
    <location>
        <begin position="5"/>
        <end position="44"/>
    </location>
</feature>
<dbReference type="InterPro" id="IPR036953">
    <property type="entry name" value="GreA/GreB_C_sf"/>
</dbReference>